<organism evidence="2 3">
    <name type="scientific">Prauserella flavalba</name>
    <dbReference type="NCBI Taxonomy" id="1477506"/>
    <lineage>
        <taxon>Bacteria</taxon>
        <taxon>Bacillati</taxon>
        <taxon>Actinomycetota</taxon>
        <taxon>Actinomycetes</taxon>
        <taxon>Pseudonocardiales</taxon>
        <taxon>Pseudonocardiaceae</taxon>
        <taxon>Prauserella</taxon>
    </lineage>
</organism>
<dbReference type="AlphaFoldDB" id="A0A318LAQ1"/>
<dbReference type="OrthoDB" id="3700244at2"/>
<feature type="compositionally biased region" description="Basic and acidic residues" evidence="1">
    <location>
        <begin position="34"/>
        <end position="46"/>
    </location>
</feature>
<feature type="region of interest" description="Disordered" evidence="1">
    <location>
        <begin position="1"/>
        <end position="60"/>
    </location>
</feature>
<feature type="compositionally biased region" description="Basic and acidic residues" evidence="1">
    <location>
        <begin position="1"/>
        <end position="23"/>
    </location>
</feature>
<sequence length="60" mass="7101">MTGDEARKPSEPPRRSRNRRIDEVFGEVLPETTSDERDPKPDRSASDDWYLENRPPHHDR</sequence>
<dbReference type="RefSeq" id="WP_110343341.1">
    <property type="nucleotide sequence ID" value="NZ_JBHVKT010000006.1"/>
</dbReference>
<dbReference type="EMBL" id="MASU01000018">
    <property type="protein sequence ID" value="PXY19997.1"/>
    <property type="molecule type" value="Genomic_DNA"/>
</dbReference>
<gene>
    <name evidence="2" type="ORF">BA062_33940</name>
</gene>
<protein>
    <submittedName>
        <fullName evidence="2">Uncharacterized protein</fullName>
    </submittedName>
</protein>
<comment type="caution">
    <text evidence="2">The sequence shown here is derived from an EMBL/GenBank/DDBJ whole genome shotgun (WGS) entry which is preliminary data.</text>
</comment>
<name>A0A318LAQ1_9PSEU</name>
<keyword evidence="3" id="KW-1185">Reference proteome</keyword>
<dbReference type="Proteomes" id="UP000247892">
    <property type="component" value="Unassembled WGS sequence"/>
</dbReference>
<evidence type="ECO:0000256" key="1">
    <source>
        <dbReference type="SAM" id="MobiDB-lite"/>
    </source>
</evidence>
<reference evidence="2 3" key="1">
    <citation type="submission" date="2016-07" db="EMBL/GenBank/DDBJ databases">
        <title>Draft genome sequence of Prauserella sp. YIM 121212, isolated from alkaline soil.</title>
        <authorList>
            <person name="Ruckert C."/>
            <person name="Albersmeier A."/>
            <person name="Jiang C.-L."/>
            <person name="Jiang Y."/>
            <person name="Kalinowski J."/>
            <person name="Schneider O."/>
            <person name="Winkler A."/>
            <person name="Zotchev S.B."/>
        </authorList>
    </citation>
    <scope>NUCLEOTIDE SEQUENCE [LARGE SCALE GENOMIC DNA]</scope>
    <source>
        <strain evidence="2 3">YIM 121212</strain>
    </source>
</reference>
<evidence type="ECO:0000313" key="3">
    <source>
        <dbReference type="Proteomes" id="UP000247892"/>
    </source>
</evidence>
<accession>A0A318LAQ1</accession>
<proteinExistence type="predicted"/>
<evidence type="ECO:0000313" key="2">
    <source>
        <dbReference type="EMBL" id="PXY19997.1"/>
    </source>
</evidence>